<organism evidence="1 2">
    <name type="scientific">Acrocarpospora corrugata</name>
    <dbReference type="NCBI Taxonomy" id="35763"/>
    <lineage>
        <taxon>Bacteria</taxon>
        <taxon>Bacillati</taxon>
        <taxon>Actinomycetota</taxon>
        <taxon>Actinomycetes</taxon>
        <taxon>Streptosporangiales</taxon>
        <taxon>Streptosporangiaceae</taxon>
        <taxon>Acrocarpospora</taxon>
    </lineage>
</organism>
<sequence>MCAALARDDAWPFLRDALSTWRPMSDDHLAPITLLADPRTARLITPERGREILSMRRG</sequence>
<name>A0A5M3VSU6_9ACTN</name>
<keyword evidence="2" id="KW-1185">Reference proteome</keyword>
<gene>
    <name evidence="1" type="ORF">Acor_13520</name>
</gene>
<dbReference type="EMBL" id="BLAD01000039">
    <property type="protein sequence ID" value="GER99288.1"/>
    <property type="molecule type" value="Genomic_DNA"/>
</dbReference>
<dbReference type="Proteomes" id="UP000334990">
    <property type="component" value="Unassembled WGS sequence"/>
</dbReference>
<protein>
    <submittedName>
        <fullName evidence="1">Uncharacterized protein</fullName>
    </submittedName>
</protein>
<evidence type="ECO:0000313" key="1">
    <source>
        <dbReference type="EMBL" id="GER99288.1"/>
    </source>
</evidence>
<dbReference type="AlphaFoldDB" id="A0A5M3VSU6"/>
<proteinExistence type="predicted"/>
<evidence type="ECO:0000313" key="2">
    <source>
        <dbReference type="Proteomes" id="UP000334990"/>
    </source>
</evidence>
<reference evidence="1 2" key="1">
    <citation type="submission" date="2019-10" db="EMBL/GenBank/DDBJ databases">
        <title>Whole genome shotgun sequence of Acrocarpospora corrugata NBRC 13972.</title>
        <authorList>
            <person name="Ichikawa N."/>
            <person name="Kimura A."/>
            <person name="Kitahashi Y."/>
            <person name="Komaki H."/>
            <person name="Oguchi A."/>
        </authorList>
    </citation>
    <scope>NUCLEOTIDE SEQUENCE [LARGE SCALE GENOMIC DNA]</scope>
    <source>
        <strain evidence="1 2">NBRC 13972</strain>
    </source>
</reference>
<accession>A0A5M3VSU6</accession>
<comment type="caution">
    <text evidence="1">The sequence shown here is derived from an EMBL/GenBank/DDBJ whole genome shotgun (WGS) entry which is preliminary data.</text>
</comment>